<accession>A0AAW1MZ98</accession>
<comment type="caution">
    <text evidence="3">The sequence shown here is derived from an EMBL/GenBank/DDBJ whole genome shotgun (WGS) entry which is preliminary data.</text>
</comment>
<feature type="region of interest" description="Disordered" evidence="1">
    <location>
        <begin position="126"/>
        <end position="145"/>
    </location>
</feature>
<evidence type="ECO:0000313" key="4">
    <source>
        <dbReference type="Proteomes" id="UP001443914"/>
    </source>
</evidence>
<name>A0AAW1MZ98_SAPOF</name>
<dbReference type="SMART" id="SM00666">
    <property type="entry name" value="PB1"/>
    <property type="match status" value="1"/>
</dbReference>
<keyword evidence="4" id="KW-1185">Reference proteome</keyword>
<dbReference type="Pfam" id="PF00564">
    <property type="entry name" value="PB1"/>
    <property type="match status" value="1"/>
</dbReference>
<dbReference type="PANTHER" id="PTHR31066">
    <property type="entry name" value="OS05G0427100 PROTEIN-RELATED"/>
    <property type="match status" value="1"/>
</dbReference>
<dbReference type="AlphaFoldDB" id="A0AAW1MZ98"/>
<reference evidence="3" key="1">
    <citation type="submission" date="2024-03" db="EMBL/GenBank/DDBJ databases">
        <title>WGS assembly of Saponaria officinalis var. Norfolk2.</title>
        <authorList>
            <person name="Jenkins J."/>
            <person name="Shu S."/>
            <person name="Grimwood J."/>
            <person name="Barry K."/>
            <person name="Goodstein D."/>
            <person name="Schmutz J."/>
            <person name="Leebens-Mack J."/>
            <person name="Osbourn A."/>
        </authorList>
    </citation>
    <scope>NUCLEOTIDE SEQUENCE [LARGE SCALE GENOMIC DNA]</scope>
    <source>
        <strain evidence="3">JIC</strain>
    </source>
</reference>
<evidence type="ECO:0000259" key="2">
    <source>
        <dbReference type="SMART" id="SM00666"/>
    </source>
</evidence>
<gene>
    <name evidence="3" type="ORF">RND81_02G241000</name>
</gene>
<sequence>MGRPSIEFTNTVKFLCSYGGKILPRFTDAKLRYHGGHTRVLSVPRSISFPELMTKMGELCGTTVSIRCQLPTEDLDALITIKSDEDLANLIEEYDRVFPTSSTKIRAFLFTPKSPLPKLTTTTTAAATLSPPSSESPNSLSPNSLSPSSSFNFSATASASSPSPPPPSPAYYSKFVSRKSVHHHQLQQRQQIYGCERCCRNLNRVYLIHNGNHWHI</sequence>
<dbReference type="Gene3D" id="3.10.20.90">
    <property type="entry name" value="Phosphatidylinositol 3-kinase Catalytic Subunit, Chain A, domain 1"/>
    <property type="match status" value="1"/>
</dbReference>
<evidence type="ECO:0000313" key="3">
    <source>
        <dbReference type="EMBL" id="KAK9751089.1"/>
    </source>
</evidence>
<evidence type="ECO:0000256" key="1">
    <source>
        <dbReference type="SAM" id="MobiDB-lite"/>
    </source>
</evidence>
<protein>
    <recommendedName>
        <fullName evidence="2">PB1 domain-containing protein</fullName>
    </recommendedName>
</protein>
<dbReference type="InterPro" id="IPR053198">
    <property type="entry name" value="Gynoecium_Dev_Regulator"/>
</dbReference>
<dbReference type="PANTHER" id="PTHR31066:SF10">
    <property type="entry name" value="OCTICOSAPEPTIDE_PHOX_BEM1P FAMILY PROTEIN"/>
    <property type="match status" value="1"/>
</dbReference>
<proteinExistence type="predicted"/>
<dbReference type="EMBL" id="JBDFQZ010000002">
    <property type="protein sequence ID" value="KAK9751089.1"/>
    <property type="molecule type" value="Genomic_DNA"/>
</dbReference>
<dbReference type="Proteomes" id="UP001443914">
    <property type="component" value="Unassembled WGS sequence"/>
</dbReference>
<dbReference type="CDD" id="cd06410">
    <property type="entry name" value="PB1_UP2"/>
    <property type="match status" value="1"/>
</dbReference>
<dbReference type="InterPro" id="IPR000270">
    <property type="entry name" value="PB1_dom"/>
</dbReference>
<organism evidence="3 4">
    <name type="scientific">Saponaria officinalis</name>
    <name type="common">Common soapwort</name>
    <name type="synonym">Lychnis saponaria</name>
    <dbReference type="NCBI Taxonomy" id="3572"/>
    <lineage>
        <taxon>Eukaryota</taxon>
        <taxon>Viridiplantae</taxon>
        <taxon>Streptophyta</taxon>
        <taxon>Embryophyta</taxon>
        <taxon>Tracheophyta</taxon>
        <taxon>Spermatophyta</taxon>
        <taxon>Magnoliopsida</taxon>
        <taxon>eudicotyledons</taxon>
        <taxon>Gunneridae</taxon>
        <taxon>Pentapetalae</taxon>
        <taxon>Caryophyllales</taxon>
        <taxon>Caryophyllaceae</taxon>
        <taxon>Caryophylleae</taxon>
        <taxon>Saponaria</taxon>
    </lineage>
</organism>
<feature type="domain" description="PB1" evidence="2">
    <location>
        <begin position="26"/>
        <end position="112"/>
    </location>
</feature>
<dbReference type="SUPFAM" id="SSF54277">
    <property type="entry name" value="CAD &amp; PB1 domains"/>
    <property type="match status" value="1"/>
</dbReference>